<keyword evidence="3" id="KW-1185">Reference proteome</keyword>
<accession>A0A0B0PTR9</accession>
<protein>
    <submittedName>
        <fullName evidence="2">Uncharacterized protein</fullName>
    </submittedName>
</protein>
<keyword evidence="1" id="KW-0812">Transmembrane</keyword>
<proteinExistence type="predicted"/>
<reference evidence="3" key="1">
    <citation type="submission" date="2014-09" db="EMBL/GenBank/DDBJ databases">
        <authorList>
            <person name="Mudge J."/>
            <person name="Ramaraj T."/>
            <person name="Lindquist I.E."/>
            <person name="Bharti A.K."/>
            <person name="Sundararajan A."/>
            <person name="Cameron C.T."/>
            <person name="Woodward J.E."/>
            <person name="May G.D."/>
            <person name="Brubaker C."/>
            <person name="Broadhvest J."/>
            <person name="Wilkins T.A."/>
        </authorList>
    </citation>
    <scope>NUCLEOTIDE SEQUENCE</scope>
    <source>
        <strain evidence="3">cv. AKA8401</strain>
    </source>
</reference>
<dbReference type="Proteomes" id="UP000032142">
    <property type="component" value="Unassembled WGS sequence"/>
</dbReference>
<keyword evidence="1" id="KW-1133">Transmembrane helix</keyword>
<dbReference type="AlphaFoldDB" id="A0A0B0PTR9"/>
<gene>
    <name evidence="2" type="ORF">F383_11008</name>
</gene>
<sequence length="60" mass="6823">MPTSQMWSYTITHIGILCHDICILTIPMVRTGIFGCRNFVDTFLDLIFNSISHSSLFNSI</sequence>
<evidence type="ECO:0000313" key="2">
    <source>
        <dbReference type="EMBL" id="KHG29868.1"/>
    </source>
</evidence>
<feature type="transmembrane region" description="Helical" evidence="1">
    <location>
        <begin position="6"/>
        <end position="29"/>
    </location>
</feature>
<evidence type="ECO:0000313" key="3">
    <source>
        <dbReference type="Proteomes" id="UP000032142"/>
    </source>
</evidence>
<organism evidence="2 3">
    <name type="scientific">Gossypium arboreum</name>
    <name type="common">Tree cotton</name>
    <name type="synonym">Gossypium nanking</name>
    <dbReference type="NCBI Taxonomy" id="29729"/>
    <lineage>
        <taxon>Eukaryota</taxon>
        <taxon>Viridiplantae</taxon>
        <taxon>Streptophyta</taxon>
        <taxon>Embryophyta</taxon>
        <taxon>Tracheophyta</taxon>
        <taxon>Spermatophyta</taxon>
        <taxon>Magnoliopsida</taxon>
        <taxon>eudicotyledons</taxon>
        <taxon>Gunneridae</taxon>
        <taxon>Pentapetalae</taxon>
        <taxon>rosids</taxon>
        <taxon>malvids</taxon>
        <taxon>Malvales</taxon>
        <taxon>Malvaceae</taxon>
        <taxon>Malvoideae</taxon>
        <taxon>Gossypium</taxon>
    </lineage>
</organism>
<name>A0A0B0PTR9_GOSAR</name>
<dbReference type="EMBL" id="KN452688">
    <property type="protein sequence ID" value="KHG29868.1"/>
    <property type="molecule type" value="Genomic_DNA"/>
</dbReference>
<evidence type="ECO:0000256" key="1">
    <source>
        <dbReference type="SAM" id="Phobius"/>
    </source>
</evidence>
<keyword evidence="1" id="KW-0472">Membrane</keyword>